<organism evidence="1 2">
    <name type="scientific">Mycolicibacterium peregrinum</name>
    <name type="common">Mycobacterium peregrinum</name>
    <dbReference type="NCBI Taxonomy" id="43304"/>
    <lineage>
        <taxon>Bacteria</taxon>
        <taxon>Bacillati</taxon>
        <taxon>Actinomycetota</taxon>
        <taxon>Actinomycetes</taxon>
        <taxon>Mycobacteriales</taxon>
        <taxon>Mycobacteriaceae</taxon>
        <taxon>Mycolicibacterium</taxon>
    </lineage>
</organism>
<evidence type="ECO:0000313" key="1">
    <source>
        <dbReference type="EMBL" id="OBB83652.1"/>
    </source>
</evidence>
<dbReference type="RefSeq" id="WP_064886667.1">
    <property type="nucleotide sequence ID" value="NZ_LZSY01000168.1"/>
</dbReference>
<proteinExistence type="predicted"/>
<protein>
    <recommendedName>
        <fullName evidence="3">PRC-barrel domain-containing protein</fullName>
    </recommendedName>
</protein>
<evidence type="ECO:0000313" key="2">
    <source>
        <dbReference type="Proteomes" id="UP000094008"/>
    </source>
</evidence>
<accession>A0A1A0VK80</accession>
<comment type="caution">
    <text evidence="1">The sequence shown here is derived from an EMBL/GenBank/DDBJ whole genome shotgun (WGS) entry which is preliminary data.</text>
</comment>
<dbReference type="OrthoDB" id="3430164at2"/>
<evidence type="ECO:0008006" key="3">
    <source>
        <dbReference type="Google" id="ProtNLM"/>
    </source>
</evidence>
<gene>
    <name evidence="1" type="ORF">A5779_06970</name>
</gene>
<dbReference type="EMBL" id="LZSY01000168">
    <property type="protein sequence ID" value="OBB83652.1"/>
    <property type="molecule type" value="Genomic_DNA"/>
</dbReference>
<sequence>MQLSNLLGLRVLDAGHHPLGTVIDVRLKFADEDAQHSGRTELVGLVVSPRTRSSYLGYERTAINAPALIATIAAWRHRGTFLAAWEDVARVGSNHVTLRVGYSRRSPTLQSQ</sequence>
<name>A0A1A0VK80_MYCPR</name>
<reference evidence="2" key="1">
    <citation type="submission" date="2016-06" db="EMBL/GenBank/DDBJ databases">
        <authorList>
            <person name="Sutton G."/>
            <person name="Brinkac L."/>
            <person name="Sanka R."/>
            <person name="Adams M."/>
            <person name="Lau E."/>
            <person name="Mehaffy C."/>
            <person name="Tameris M."/>
            <person name="Hatherill M."/>
            <person name="Hanekom W."/>
            <person name="Mahomed H."/>
            <person name="Mcshane H."/>
        </authorList>
    </citation>
    <scope>NUCLEOTIDE SEQUENCE [LARGE SCALE GENOMIC DNA]</scope>
    <source>
        <strain evidence="2">852002-10433_SCH5171157</strain>
    </source>
</reference>
<dbReference type="AlphaFoldDB" id="A0A1A0VK80"/>
<dbReference type="Proteomes" id="UP000094008">
    <property type="component" value="Unassembled WGS sequence"/>
</dbReference>